<name>J8ZWX1_EDHAE</name>
<keyword evidence="4" id="KW-1185">Reference proteome</keyword>
<protein>
    <submittedName>
        <fullName evidence="3">Uncharacterized protein</fullName>
    </submittedName>
</protein>
<evidence type="ECO:0000313" key="4">
    <source>
        <dbReference type="Proteomes" id="UP000003163"/>
    </source>
</evidence>
<gene>
    <name evidence="3" type="ORF">EDEG_01543</name>
</gene>
<accession>J8ZWX1</accession>
<keyword evidence="2" id="KW-0732">Signal</keyword>
<evidence type="ECO:0000256" key="1">
    <source>
        <dbReference type="SAM" id="MobiDB-lite"/>
    </source>
</evidence>
<dbReference type="InParanoid" id="J8ZWX1"/>
<evidence type="ECO:0000256" key="2">
    <source>
        <dbReference type="SAM" id="SignalP"/>
    </source>
</evidence>
<organism evidence="3 4">
    <name type="scientific">Edhazardia aedis (strain USNM 41457)</name>
    <name type="common">Microsporidian parasite</name>
    <dbReference type="NCBI Taxonomy" id="1003232"/>
    <lineage>
        <taxon>Eukaryota</taxon>
        <taxon>Fungi</taxon>
        <taxon>Fungi incertae sedis</taxon>
        <taxon>Microsporidia</taxon>
        <taxon>Edhazardia</taxon>
    </lineage>
</organism>
<feature type="compositionally biased region" description="Basic and acidic residues" evidence="1">
    <location>
        <begin position="97"/>
        <end position="119"/>
    </location>
</feature>
<feature type="chain" id="PRO_5003819626" evidence="2">
    <location>
        <begin position="21"/>
        <end position="119"/>
    </location>
</feature>
<comment type="caution">
    <text evidence="3">The sequence shown here is derived from an EMBL/GenBank/DDBJ whole genome shotgun (WGS) entry which is preliminary data.</text>
</comment>
<dbReference type="AlphaFoldDB" id="J8ZWX1"/>
<feature type="region of interest" description="Disordered" evidence="1">
    <location>
        <begin position="87"/>
        <end position="119"/>
    </location>
</feature>
<reference evidence="4" key="2">
    <citation type="submission" date="2015-07" db="EMBL/GenBank/DDBJ databases">
        <title>Contrasting host-pathogen interactions and genome evolution in two generalist and specialist microsporidian pathogens of mosquitoes.</title>
        <authorList>
            <consortium name="The Broad Institute Genomics Platform"/>
            <consortium name="The Broad Institute Genome Sequencing Center for Infectious Disease"/>
            <person name="Cuomo C.A."/>
            <person name="Sanscrainte N.D."/>
            <person name="Goldberg J.M."/>
            <person name="Heiman D."/>
            <person name="Young S."/>
            <person name="Zeng Q."/>
            <person name="Becnel J.J."/>
            <person name="Birren B.W."/>
        </authorList>
    </citation>
    <scope>NUCLEOTIDE SEQUENCE [LARGE SCALE GENOMIC DNA]</scope>
    <source>
        <strain evidence="4">USNM 41457</strain>
    </source>
</reference>
<reference evidence="3 4" key="1">
    <citation type="submission" date="2011-08" db="EMBL/GenBank/DDBJ databases">
        <authorList>
            <person name="Liu Z.J."/>
            <person name="Shi F.L."/>
            <person name="Lu J.Q."/>
            <person name="Li M."/>
            <person name="Wang Z.L."/>
        </authorList>
    </citation>
    <scope>NUCLEOTIDE SEQUENCE [LARGE SCALE GENOMIC DNA]</scope>
    <source>
        <strain evidence="3 4">USNM 41457</strain>
    </source>
</reference>
<proteinExistence type="predicted"/>
<dbReference type="HOGENOM" id="CLU_2061436_0_0_1"/>
<evidence type="ECO:0000313" key="3">
    <source>
        <dbReference type="EMBL" id="EJW04168.1"/>
    </source>
</evidence>
<dbReference type="VEuPathDB" id="MicrosporidiaDB:EDEG_01543"/>
<dbReference type="EMBL" id="AFBI03000022">
    <property type="protein sequence ID" value="EJW04168.1"/>
    <property type="molecule type" value="Genomic_DNA"/>
</dbReference>
<sequence>MDFKKIRLCICALYIFIVNCSDTKKKRKKFTLWDLFFGTKYNAGCKLVSLDFAGVELYKAPECPDCVEKKETCQACRDKQLKIKRDENGKAITRGGEPCDEHGNPLNGDDTHEMECKVS</sequence>
<dbReference type="Proteomes" id="UP000003163">
    <property type="component" value="Unassembled WGS sequence"/>
</dbReference>
<feature type="signal peptide" evidence="2">
    <location>
        <begin position="1"/>
        <end position="20"/>
    </location>
</feature>